<dbReference type="GO" id="GO:0032259">
    <property type="term" value="P:methylation"/>
    <property type="evidence" value="ECO:0007669"/>
    <property type="project" value="UniProtKB-KW"/>
</dbReference>
<dbReference type="EMBL" id="QJTI01000003">
    <property type="protein sequence ID" value="PYF04558.1"/>
    <property type="molecule type" value="Genomic_DNA"/>
</dbReference>
<dbReference type="InterPro" id="IPR050508">
    <property type="entry name" value="Methyltransf_Superfamily"/>
</dbReference>
<sequence>MSTRVFMSSGDTIADRRFDFARDLRLRGDHDAAEELLLQAVELVPSFTSAWFALGELREQRGDQDGAVAAFQSAADSDPADCHGASLRLIRLRSAAPAPMPVGYLRTLYDQYAPRFEASLLGNLGYRGPALLFKAVLAARVAAGKPALFRRVIDLGCGTGLAGRAFAAQADDMIGIDLSPRMAELARATGVYREVLVADVVAGLRQQAPEQFDLAIAADVAIYLHDLLPPILEAARVLTAGGLLAFTVETHAGDGVVLGQGLRYAHGADYVRACLQHSGLRELVLDHASARNEGGQPVPGLVVVAQKP</sequence>
<dbReference type="OrthoDB" id="465636at2"/>
<dbReference type="Proteomes" id="UP000248148">
    <property type="component" value="Unassembled WGS sequence"/>
</dbReference>
<dbReference type="SUPFAM" id="SSF53335">
    <property type="entry name" value="S-adenosyl-L-methionine-dependent methyltransferases"/>
    <property type="match status" value="1"/>
</dbReference>
<dbReference type="RefSeq" id="WP_110779938.1">
    <property type="nucleotide sequence ID" value="NZ_QJTI01000003.1"/>
</dbReference>
<evidence type="ECO:0000313" key="3">
    <source>
        <dbReference type="EMBL" id="PYF04558.1"/>
    </source>
</evidence>
<evidence type="ECO:0000313" key="4">
    <source>
        <dbReference type="Proteomes" id="UP000248148"/>
    </source>
</evidence>
<reference evidence="3 4" key="1">
    <citation type="submission" date="2018-06" db="EMBL/GenBank/DDBJ databases">
        <title>Genomic Encyclopedia of Archaeal and Bacterial Type Strains, Phase II (KMG-II): from individual species to whole genera.</title>
        <authorList>
            <person name="Goeker M."/>
        </authorList>
    </citation>
    <scope>NUCLEOTIDE SEQUENCE [LARGE SCALE GENOMIC DNA]</scope>
    <source>
        <strain evidence="3 4">JCM 11668</strain>
    </source>
</reference>
<dbReference type="GO" id="GO:0008757">
    <property type="term" value="F:S-adenosylmethionine-dependent methyltransferase activity"/>
    <property type="evidence" value="ECO:0007669"/>
    <property type="project" value="InterPro"/>
</dbReference>
<name>A0A318TNF4_9BRAD</name>
<gene>
    <name evidence="3" type="ORF">BJ122_103213</name>
</gene>
<organism evidence="3 4">
    <name type="scientific">Rhodopseudomonas faecalis</name>
    <dbReference type="NCBI Taxonomy" id="99655"/>
    <lineage>
        <taxon>Bacteria</taxon>
        <taxon>Pseudomonadati</taxon>
        <taxon>Pseudomonadota</taxon>
        <taxon>Alphaproteobacteria</taxon>
        <taxon>Hyphomicrobiales</taxon>
        <taxon>Nitrobacteraceae</taxon>
        <taxon>Rhodopseudomonas</taxon>
    </lineage>
</organism>
<protein>
    <submittedName>
        <fullName evidence="3">Putative TPR repeat methyltransferase</fullName>
    </submittedName>
</protein>
<keyword evidence="3" id="KW-0489">Methyltransferase</keyword>
<dbReference type="CDD" id="cd02440">
    <property type="entry name" value="AdoMet_MTases"/>
    <property type="match status" value="1"/>
</dbReference>
<accession>A0A318TNF4</accession>
<dbReference type="Gene3D" id="1.25.40.10">
    <property type="entry name" value="Tetratricopeptide repeat domain"/>
    <property type="match status" value="1"/>
</dbReference>
<dbReference type="AlphaFoldDB" id="A0A318TNF4"/>
<comment type="caution">
    <text evidence="3">The sequence shown here is derived from an EMBL/GenBank/DDBJ whole genome shotgun (WGS) entry which is preliminary data.</text>
</comment>
<dbReference type="InterPro" id="IPR011990">
    <property type="entry name" value="TPR-like_helical_dom_sf"/>
</dbReference>
<dbReference type="PANTHER" id="PTHR42912">
    <property type="entry name" value="METHYLTRANSFERASE"/>
    <property type="match status" value="1"/>
</dbReference>
<dbReference type="Pfam" id="PF13432">
    <property type="entry name" value="TPR_16"/>
    <property type="match status" value="1"/>
</dbReference>
<dbReference type="Gene3D" id="3.40.50.150">
    <property type="entry name" value="Vaccinia Virus protein VP39"/>
    <property type="match status" value="1"/>
</dbReference>
<dbReference type="InterPro" id="IPR029063">
    <property type="entry name" value="SAM-dependent_MTases_sf"/>
</dbReference>
<dbReference type="InterPro" id="IPR019734">
    <property type="entry name" value="TPR_rpt"/>
</dbReference>
<dbReference type="PROSITE" id="PS50005">
    <property type="entry name" value="TPR"/>
    <property type="match status" value="1"/>
</dbReference>
<keyword evidence="1" id="KW-0802">TPR repeat</keyword>
<dbReference type="Pfam" id="PF08241">
    <property type="entry name" value="Methyltransf_11"/>
    <property type="match status" value="1"/>
</dbReference>
<evidence type="ECO:0000256" key="1">
    <source>
        <dbReference type="PROSITE-ProRule" id="PRU00339"/>
    </source>
</evidence>
<feature type="repeat" description="TPR" evidence="1">
    <location>
        <begin position="48"/>
        <end position="81"/>
    </location>
</feature>
<feature type="domain" description="Methyltransferase type 11" evidence="2">
    <location>
        <begin position="154"/>
        <end position="246"/>
    </location>
</feature>
<dbReference type="InterPro" id="IPR013216">
    <property type="entry name" value="Methyltransf_11"/>
</dbReference>
<keyword evidence="3" id="KW-0808">Transferase</keyword>
<evidence type="ECO:0000259" key="2">
    <source>
        <dbReference type="Pfam" id="PF08241"/>
    </source>
</evidence>
<dbReference type="SMART" id="SM00028">
    <property type="entry name" value="TPR"/>
    <property type="match status" value="2"/>
</dbReference>
<dbReference type="SUPFAM" id="SSF48452">
    <property type="entry name" value="TPR-like"/>
    <property type="match status" value="1"/>
</dbReference>
<dbReference type="PANTHER" id="PTHR42912:SF93">
    <property type="entry name" value="N6-ADENOSINE-METHYLTRANSFERASE TMT1A"/>
    <property type="match status" value="1"/>
</dbReference>
<proteinExistence type="predicted"/>
<keyword evidence="4" id="KW-1185">Reference proteome</keyword>